<feature type="transmembrane region" description="Helical" evidence="1">
    <location>
        <begin position="100"/>
        <end position="118"/>
    </location>
</feature>
<dbReference type="PANTHER" id="PTHR31061:SF24">
    <property type="entry name" value="LD22376P"/>
    <property type="match status" value="1"/>
</dbReference>
<keyword evidence="1" id="KW-1133">Transmembrane helix</keyword>
<comment type="caution">
    <text evidence="3">The sequence shown here is derived from an EMBL/GenBank/DDBJ whole genome shotgun (WGS) entry which is preliminary data.</text>
</comment>
<proteinExistence type="predicted"/>
<feature type="transmembrane region" description="Helical" evidence="1">
    <location>
        <begin position="214"/>
        <end position="234"/>
    </location>
</feature>
<keyword evidence="3" id="KW-0808">Transferase</keyword>
<feature type="transmembrane region" description="Helical" evidence="1">
    <location>
        <begin position="307"/>
        <end position="326"/>
    </location>
</feature>
<dbReference type="RefSeq" id="WP_377123490.1">
    <property type="nucleotide sequence ID" value="NZ_JBHUHN010000001.1"/>
</dbReference>
<reference evidence="4" key="1">
    <citation type="journal article" date="2019" name="Int. J. Syst. Evol. Microbiol.">
        <title>The Global Catalogue of Microorganisms (GCM) 10K type strain sequencing project: providing services to taxonomists for standard genome sequencing and annotation.</title>
        <authorList>
            <consortium name="The Broad Institute Genomics Platform"/>
            <consortium name="The Broad Institute Genome Sequencing Center for Infectious Disease"/>
            <person name="Wu L."/>
            <person name="Ma J."/>
        </authorList>
    </citation>
    <scope>NUCLEOTIDE SEQUENCE [LARGE SCALE GENOMIC DNA]</scope>
    <source>
        <strain evidence="4">KCTC 52232</strain>
    </source>
</reference>
<keyword evidence="1" id="KW-0812">Transmembrane</keyword>
<accession>A0ABW5XLD1</accession>
<name>A0ABW5XLD1_9SPHI</name>
<protein>
    <submittedName>
        <fullName evidence="3">Acyltransferase family protein</fullName>
    </submittedName>
</protein>
<feature type="transmembrane region" description="Helical" evidence="1">
    <location>
        <begin position="346"/>
        <end position="368"/>
    </location>
</feature>
<feature type="transmembrane region" description="Helical" evidence="1">
    <location>
        <begin position="70"/>
        <end position="88"/>
    </location>
</feature>
<dbReference type="GO" id="GO:0016746">
    <property type="term" value="F:acyltransferase activity"/>
    <property type="evidence" value="ECO:0007669"/>
    <property type="project" value="UniProtKB-KW"/>
</dbReference>
<evidence type="ECO:0000259" key="2">
    <source>
        <dbReference type="Pfam" id="PF16401"/>
    </source>
</evidence>
<keyword evidence="4" id="KW-1185">Reference proteome</keyword>
<evidence type="ECO:0000313" key="4">
    <source>
        <dbReference type="Proteomes" id="UP001597601"/>
    </source>
</evidence>
<evidence type="ECO:0000313" key="3">
    <source>
        <dbReference type="EMBL" id="MFD2863706.1"/>
    </source>
</evidence>
<dbReference type="Pfam" id="PF16401">
    <property type="entry name" value="DUF5009"/>
    <property type="match status" value="1"/>
</dbReference>
<organism evidence="3 4">
    <name type="scientific">Mucilaginibacter antarcticus</name>
    <dbReference type="NCBI Taxonomy" id="1855725"/>
    <lineage>
        <taxon>Bacteria</taxon>
        <taxon>Pseudomonadati</taxon>
        <taxon>Bacteroidota</taxon>
        <taxon>Sphingobacteriia</taxon>
        <taxon>Sphingobacteriales</taxon>
        <taxon>Sphingobacteriaceae</taxon>
        <taxon>Mucilaginibacter</taxon>
    </lineage>
</organism>
<dbReference type="EMBL" id="JBHUON010000002">
    <property type="protein sequence ID" value="MFD2863706.1"/>
    <property type="molecule type" value="Genomic_DNA"/>
</dbReference>
<gene>
    <name evidence="3" type="ORF">ACFSYC_03305</name>
</gene>
<dbReference type="InterPro" id="IPR032176">
    <property type="entry name" value="DUF5009"/>
</dbReference>
<keyword evidence="1" id="KW-0472">Membrane</keyword>
<feature type="transmembrane region" description="Helical" evidence="1">
    <location>
        <begin position="246"/>
        <end position="263"/>
    </location>
</feature>
<feature type="transmembrane region" description="Helical" evidence="1">
    <location>
        <begin position="130"/>
        <end position="153"/>
    </location>
</feature>
<sequence>MAATIPADDLQQTPTRLHSLDALRGFDMVWIMGLEPIVIELAKLTHWRVFETMAVQLVHPDWNGFHFYDLIFPLFLFMAGVSVPFSVGRELEKGTSRNKLLWRVVRRGLILVIFGIVYNNGLNIKPIEEIRFGSVLGRIGLAYMCAAIIYLYAKEKWQIFWFWFFIVAYWLILEFASAPGFAAGDLTMEGNFASYFDRCFLPGKLYLGIHDPEGLFSTIPAISSGLLGILTGITLKKTGLTQMKKVAYMSIIGVVFLLLAQLWNLDFPINKNLWSSSFVLNVGGYSLLLMSLFYYVIDVLGHKKWAFFFKIIGMNSILIYMSKKFIDWPYTNEAFFNWLFQLVGDPYNLVIAALTYLMIKWLFLYLMYQKKIFLRV</sequence>
<dbReference type="PANTHER" id="PTHR31061">
    <property type="entry name" value="LD22376P"/>
    <property type="match status" value="1"/>
</dbReference>
<dbReference type="Proteomes" id="UP001597601">
    <property type="component" value="Unassembled WGS sequence"/>
</dbReference>
<keyword evidence="3" id="KW-0012">Acyltransferase</keyword>
<feature type="transmembrane region" description="Helical" evidence="1">
    <location>
        <begin position="160"/>
        <end position="182"/>
    </location>
</feature>
<evidence type="ECO:0000256" key="1">
    <source>
        <dbReference type="SAM" id="Phobius"/>
    </source>
</evidence>
<feature type="domain" description="DUF5009" evidence="2">
    <location>
        <begin position="17"/>
        <end position="116"/>
    </location>
</feature>
<feature type="transmembrane region" description="Helical" evidence="1">
    <location>
        <begin position="275"/>
        <end position="295"/>
    </location>
</feature>